<evidence type="ECO:0000313" key="2">
    <source>
        <dbReference type="EMBL" id="TRM11934.1"/>
    </source>
</evidence>
<dbReference type="SMART" id="SM01118">
    <property type="entry name" value="CYTH"/>
    <property type="match status" value="1"/>
</dbReference>
<dbReference type="InterPro" id="IPR033469">
    <property type="entry name" value="CYTH-like_dom_sf"/>
</dbReference>
<dbReference type="CDD" id="cd07762">
    <property type="entry name" value="CYTH-like_Pase_1"/>
    <property type="match status" value="1"/>
</dbReference>
<dbReference type="PIRSF" id="PIRSF012526">
    <property type="entry name" value="CYTH_UCP012526"/>
    <property type="match status" value="1"/>
</dbReference>
<dbReference type="EMBL" id="VJMZ01000001">
    <property type="protein sequence ID" value="TRM11934.1"/>
    <property type="molecule type" value="Genomic_DNA"/>
</dbReference>
<keyword evidence="3" id="KW-1185">Reference proteome</keyword>
<gene>
    <name evidence="2" type="ORF">FH966_09685</name>
</gene>
<protein>
    <submittedName>
        <fullName evidence="2">CYTH domain-containing protein</fullName>
    </submittedName>
</protein>
<feature type="domain" description="CYTH" evidence="1">
    <location>
        <begin position="4"/>
        <end position="191"/>
    </location>
</feature>
<dbReference type="Gene3D" id="2.40.320.10">
    <property type="entry name" value="Hypothetical Protein Pfu-838710-001"/>
    <property type="match status" value="1"/>
</dbReference>
<evidence type="ECO:0000313" key="3">
    <source>
        <dbReference type="Proteomes" id="UP000319280"/>
    </source>
</evidence>
<dbReference type="Proteomes" id="UP000319280">
    <property type="component" value="Unassembled WGS sequence"/>
</dbReference>
<reference evidence="2 3" key="1">
    <citation type="submission" date="2019-07" db="EMBL/GenBank/DDBJ databases">
        <title>Genomic analysis of Lentibacillus sp. NKC851-2.</title>
        <authorList>
            <person name="Oh Y.J."/>
        </authorList>
    </citation>
    <scope>NUCLEOTIDE SEQUENCE [LARGE SCALE GENOMIC DNA]</scope>
    <source>
        <strain evidence="2 3">NKC851-2</strain>
    </source>
</reference>
<dbReference type="AlphaFoldDB" id="A0A549YJ97"/>
<accession>A0A549YJ97</accession>
<dbReference type="SUPFAM" id="SSF55154">
    <property type="entry name" value="CYTH-like phosphatases"/>
    <property type="match status" value="1"/>
</dbReference>
<organism evidence="2 3">
    <name type="scientific">Lentibacillus cibarius</name>
    <dbReference type="NCBI Taxonomy" id="2583219"/>
    <lineage>
        <taxon>Bacteria</taxon>
        <taxon>Bacillati</taxon>
        <taxon>Bacillota</taxon>
        <taxon>Bacilli</taxon>
        <taxon>Bacillales</taxon>
        <taxon>Bacillaceae</taxon>
        <taxon>Lentibacillus</taxon>
    </lineage>
</organism>
<dbReference type="InterPro" id="IPR009195">
    <property type="entry name" value="Uncharacterised_YjbK"/>
</dbReference>
<dbReference type="InterPro" id="IPR023577">
    <property type="entry name" value="CYTH_domain"/>
</dbReference>
<comment type="caution">
    <text evidence="2">The sequence shown here is derived from an EMBL/GenBank/DDBJ whole genome shotgun (WGS) entry which is preliminary data.</text>
</comment>
<dbReference type="Pfam" id="PF01928">
    <property type="entry name" value="CYTH"/>
    <property type="match status" value="1"/>
</dbReference>
<dbReference type="RefSeq" id="WP_142790981.1">
    <property type="nucleotide sequence ID" value="NZ_VJMZ01000001.1"/>
</dbReference>
<name>A0A549YJ97_9BACI</name>
<proteinExistence type="predicted"/>
<dbReference type="PROSITE" id="PS51707">
    <property type="entry name" value="CYTH"/>
    <property type="match status" value="1"/>
</dbReference>
<sequence>MTQEIEIEYKNMLTKDEFNLLLTSLPFPQKAETQVNHYFETADFSLKEQGCALRIREKNGSFTMTLKEPHTTGLLETHDQLTEDEADSWLNGRPTTTSETITRLANKGIEVDKLIYYGSLTTKRREFAYDDVLLVLDYNTYLGTTDYELELEAASEQSGQSMMRKLLDDYQIEQRKTPNKIHRFFAAKNGEESD</sequence>
<evidence type="ECO:0000259" key="1">
    <source>
        <dbReference type="PROSITE" id="PS51707"/>
    </source>
</evidence>